<dbReference type="Pfam" id="PF01035">
    <property type="entry name" value="DNA_binding_1"/>
    <property type="match status" value="1"/>
</dbReference>
<dbReference type="EMBL" id="JAUDCG010000021">
    <property type="protein sequence ID" value="MDM8157212.1"/>
    <property type="molecule type" value="Genomic_DNA"/>
</dbReference>
<evidence type="ECO:0000256" key="1">
    <source>
        <dbReference type="ARBA" id="ARBA00001286"/>
    </source>
</evidence>
<keyword evidence="10" id="KW-1185">Reference proteome</keyword>
<keyword evidence="3 9" id="KW-0808">Transferase</keyword>
<keyword evidence="4" id="KW-0227">DNA damage</keyword>
<dbReference type="PANTHER" id="PTHR10815">
    <property type="entry name" value="METHYLATED-DNA--PROTEIN-CYSTEINE METHYLTRANSFERASE"/>
    <property type="match status" value="1"/>
</dbReference>
<evidence type="ECO:0000313" key="9">
    <source>
        <dbReference type="EMBL" id="MDM8157212.1"/>
    </source>
</evidence>
<feature type="domain" description="Methylguanine DNA methyltransferase ribonuclease-like" evidence="8">
    <location>
        <begin position="3"/>
        <end position="66"/>
    </location>
</feature>
<keyword evidence="2 9" id="KW-0489">Methyltransferase</keyword>
<evidence type="ECO:0000256" key="2">
    <source>
        <dbReference type="ARBA" id="ARBA00022603"/>
    </source>
</evidence>
<evidence type="ECO:0000256" key="5">
    <source>
        <dbReference type="ARBA" id="ARBA00023204"/>
    </source>
</evidence>
<evidence type="ECO:0000259" key="7">
    <source>
        <dbReference type="Pfam" id="PF01035"/>
    </source>
</evidence>
<dbReference type="GO" id="GO:0032259">
    <property type="term" value="P:methylation"/>
    <property type="evidence" value="ECO:0007669"/>
    <property type="project" value="UniProtKB-KW"/>
</dbReference>
<dbReference type="SUPFAM" id="SSF46767">
    <property type="entry name" value="Methylated DNA-protein cysteine methyltransferase, C-terminal domain"/>
    <property type="match status" value="1"/>
</dbReference>
<dbReference type="EC" id="2.1.1.63" evidence="9"/>
<dbReference type="Pfam" id="PF02870">
    <property type="entry name" value="Methyltransf_1N"/>
    <property type="match status" value="1"/>
</dbReference>
<dbReference type="NCBIfam" id="TIGR00589">
    <property type="entry name" value="ogt"/>
    <property type="match status" value="1"/>
</dbReference>
<reference evidence="9" key="1">
    <citation type="submission" date="2023-06" db="EMBL/GenBank/DDBJ databases">
        <title>Identification and characterization of horizontal gene transfer across gut microbiota members of farm animals based on homology search.</title>
        <authorList>
            <person name="Schwarzerova J."/>
            <person name="Nykrynova M."/>
            <person name="Jureckova K."/>
            <person name="Cejkova D."/>
            <person name="Rychlik I."/>
        </authorList>
    </citation>
    <scope>NUCLEOTIDE SEQUENCE</scope>
    <source>
        <strain evidence="9">ET39</strain>
    </source>
</reference>
<dbReference type="Gene3D" id="3.30.160.70">
    <property type="entry name" value="Methylated DNA-protein cysteine methyltransferase domain"/>
    <property type="match status" value="1"/>
</dbReference>
<accession>A0ABT7UC74</accession>
<evidence type="ECO:0000313" key="10">
    <source>
        <dbReference type="Proteomes" id="UP001529340"/>
    </source>
</evidence>
<name>A0ABT7UC74_9FIRM</name>
<comment type="catalytic activity">
    <reaction evidence="1">
        <text>a 4-O-methyl-thymidine in DNA + L-cysteinyl-[protein] = a thymidine in DNA + S-methyl-L-cysteinyl-[protein]</text>
        <dbReference type="Rhea" id="RHEA:53428"/>
        <dbReference type="Rhea" id="RHEA-COMP:10131"/>
        <dbReference type="Rhea" id="RHEA-COMP:10132"/>
        <dbReference type="Rhea" id="RHEA-COMP:13555"/>
        <dbReference type="Rhea" id="RHEA-COMP:13556"/>
        <dbReference type="ChEBI" id="CHEBI:29950"/>
        <dbReference type="ChEBI" id="CHEBI:82612"/>
        <dbReference type="ChEBI" id="CHEBI:137386"/>
        <dbReference type="ChEBI" id="CHEBI:137387"/>
        <dbReference type="EC" id="2.1.1.63"/>
    </reaction>
</comment>
<gene>
    <name evidence="9" type="ORF">QUV96_06100</name>
</gene>
<dbReference type="RefSeq" id="WP_289607675.1">
    <property type="nucleotide sequence ID" value="NZ_JAUDCG010000021.1"/>
</dbReference>
<dbReference type="InterPro" id="IPR036631">
    <property type="entry name" value="MGMT_N_sf"/>
</dbReference>
<dbReference type="InterPro" id="IPR014048">
    <property type="entry name" value="MethylDNA_cys_MeTrfase_DNA-bd"/>
</dbReference>
<evidence type="ECO:0000256" key="4">
    <source>
        <dbReference type="ARBA" id="ARBA00022763"/>
    </source>
</evidence>
<dbReference type="GO" id="GO:0003908">
    <property type="term" value="F:methylated-DNA-[protein]-cysteine S-methyltransferase activity"/>
    <property type="evidence" value="ECO:0007669"/>
    <property type="project" value="UniProtKB-EC"/>
</dbReference>
<dbReference type="CDD" id="cd06445">
    <property type="entry name" value="ATase"/>
    <property type="match status" value="1"/>
</dbReference>
<sequence>MNYKTVYASPLGTIILRSDGTYLTGLWFKGSRDSAKHTGVFAEEDLPIFAQTREWLDQYFRGREPEGTVPYRMEGLTPFRRQVMEILERIPYGEVTTYQAIAQEIARQRGIEKMSAQAVGGAVGWNPICILVPCHRVVGTNGSLTGYGGGMANKCRLLELEGHDLRRFTIPKEEHGR</sequence>
<protein>
    <submittedName>
        <fullName evidence="9">Methylated-DNA--[protein]-cysteine S-methyltransferase</fullName>
        <ecNumber evidence="9">2.1.1.63</ecNumber>
    </submittedName>
</protein>
<feature type="domain" description="Methylated-DNA-[protein]-cysteine S-methyltransferase DNA binding" evidence="7">
    <location>
        <begin position="78"/>
        <end position="162"/>
    </location>
</feature>
<evidence type="ECO:0000256" key="6">
    <source>
        <dbReference type="ARBA" id="ARBA00049348"/>
    </source>
</evidence>
<dbReference type="PANTHER" id="PTHR10815:SF5">
    <property type="entry name" value="METHYLATED-DNA--PROTEIN-CYSTEINE METHYLTRANSFERASE"/>
    <property type="match status" value="1"/>
</dbReference>
<keyword evidence="5" id="KW-0234">DNA repair</keyword>
<evidence type="ECO:0000256" key="3">
    <source>
        <dbReference type="ARBA" id="ARBA00022679"/>
    </source>
</evidence>
<evidence type="ECO:0000259" key="8">
    <source>
        <dbReference type="Pfam" id="PF02870"/>
    </source>
</evidence>
<comment type="caution">
    <text evidence="9">The sequence shown here is derived from an EMBL/GenBank/DDBJ whole genome shotgun (WGS) entry which is preliminary data.</text>
</comment>
<proteinExistence type="predicted"/>
<dbReference type="PROSITE" id="PS00374">
    <property type="entry name" value="MGMT"/>
    <property type="match status" value="1"/>
</dbReference>
<dbReference type="Proteomes" id="UP001529340">
    <property type="component" value="Unassembled WGS sequence"/>
</dbReference>
<dbReference type="InterPro" id="IPR001497">
    <property type="entry name" value="MethylDNA_cys_MeTrfase_AS"/>
</dbReference>
<dbReference type="InterPro" id="IPR008332">
    <property type="entry name" value="MethylG_MeTrfase_N"/>
</dbReference>
<dbReference type="SUPFAM" id="SSF53155">
    <property type="entry name" value="Methylated DNA-protein cysteine methyltransferase domain"/>
    <property type="match status" value="1"/>
</dbReference>
<dbReference type="InterPro" id="IPR036217">
    <property type="entry name" value="MethylDNA_cys_MeTrfase_DNAb"/>
</dbReference>
<comment type="catalytic activity">
    <reaction evidence="6">
        <text>a 6-O-methyl-2'-deoxyguanosine in DNA + L-cysteinyl-[protein] = S-methyl-L-cysteinyl-[protein] + a 2'-deoxyguanosine in DNA</text>
        <dbReference type="Rhea" id="RHEA:24000"/>
        <dbReference type="Rhea" id="RHEA-COMP:10131"/>
        <dbReference type="Rhea" id="RHEA-COMP:10132"/>
        <dbReference type="Rhea" id="RHEA-COMP:11367"/>
        <dbReference type="Rhea" id="RHEA-COMP:11368"/>
        <dbReference type="ChEBI" id="CHEBI:29950"/>
        <dbReference type="ChEBI" id="CHEBI:82612"/>
        <dbReference type="ChEBI" id="CHEBI:85445"/>
        <dbReference type="ChEBI" id="CHEBI:85448"/>
        <dbReference type="EC" id="2.1.1.63"/>
    </reaction>
</comment>
<dbReference type="Gene3D" id="1.10.10.10">
    <property type="entry name" value="Winged helix-like DNA-binding domain superfamily/Winged helix DNA-binding domain"/>
    <property type="match status" value="1"/>
</dbReference>
<organism evidence="9 10">
    <name type="scientific">Amedibacillus dolichus</name>
    <dbReference type="NCBI Taxonomy" id="31971"/>
    <lineage>
        <taxon>Bacteria</taxon>
        <taxon>Bacillati</taxon>
        <taxon>Bacillota</taxon>
        <taxon>Erysipelotrichia</taxon>
        <taxon>Erysipelotrichales</taxon>
        <taxon>Erysipelotrichaceae</taxon>
        <taxon>Amedibacillus</taxon>
    </lineage>
</organism>
<reference evidence="9" key="2">
    <citation type="submission" date="2023-06" db="EMBL/GenBank/DDBJ databases">
        <authorList>
            <person name="Zeman M."/>
            <person name="Kubasova T."/>
            <person name="Jahodarova E."/>
            <person name="Nykrynova M."/>
            <person name="Rychlik I."/>
        </authorList>
    </citation>
    <scope>NUCLEOTIDE SEQUENCE</scope>
    <source>
        <strain evidence="9">ET39</strain>
    </source>
</reference>
<dbReference type="InterPro" id="IPR036388">
    <property type="entry name" value="WH-like_DNA-bd_sf"/>
</dbReference>